<accession>A0ABD1G995</accession>
<proteinExistence type="predicted"/>
<evidence type="ECO:0000313" key="2">
    <source>
        <dbReference type="Proteomes" id="UP001567538"/>
    </source>
</evidence>
<name>A0ABD1G995_SALDI</name>
<dbReference type="Proteomes" id="UP001567538">
    <property type="component" value="Unassembled WGS sequence"/>
</dbReference>
<dbReference type="AlphaFoldDB" id="A0ABD1G995"/>
<sequence>MHEKVHGFPGMLWSIDCVCIEEGNRRSRGLSLPFSLSGVSRLEFNCTVIATEPSSCAVRYPELFSVIA</sequence>
<dbReference type="EMBL" id="JBEAFC010000009">
    <property type="protein sequence ID" value="KAL1540657.1"/>
    <property type="molecule type" value="Genomic_DNA"/>
</dbReference>
<evidence type="ECO:0000313" key="1">
    <source>
        <dbReference type="EMBL" id="KAL1540657.1"/>
    </source>
</evidence>
<keyword evidence="2" id="KW-1185">Reference proteome</keyword>
<gene>
    <name evidence="1" type="ORF">AAHA92_24976</name>
</gene>
<organism evidence="1 2">
    <name type="scientific">Salvia divinorum</name>
    <name type="common">Maria pastora</name>
    <name type="synonym">Diviner's sage</name>
    <dbReference type="NCBI Taxonomy" id="28513"/>
    <lineage>
        <taxon>Eukaryota</taxon>
        <taxon>Viridiplantae</taxon>
        <taxon>Streptophyta</taxon>
        <taxon>Embryophyta</taxon>
        <taxon>Tracheophyta</taxon>
        <taxon>Spermatophyta</taxon>
        <taxon>Magnoliopsida</taxon>
        <taxon>eudicotyledons</taxon>
        <taxon>Gunneridae</taxon>
        <taxon>Pentapetalae</taxon>
        <taxon>asterids</taxon>
        <taxon>lamiids</taxon>
        <taxon>Lamiales</taxon>
        <taxon>Lamiaceae</taxon>
        <taxon>Nepetoideae</taxon>
        <taxon>Mentheae</taxon>
        <taxon>Salviinae</taxon>
        <taxon>Salvia</taxon>
        <taxon>Salvia subgen. Calosphace</taxon>
    </lineage>
</organism>
<comment type="caution">
    <text evidence="1">The sequence shown here is derived from an EMBL/GenBank/DDBJ whole genome shotgun (WGS) entry which is preliminary data.</text>
</comment>
<reference evidence="1 2" key="1">
    <citation type="submission" date="2024-06" db="EMBL/GenBank/DDBJ databases">
        <title>A chromosome level genome sequence of Diviner's sage (Salvia divinorum).</title>
        <authorList>
            <person name="Ford S.A."/>
            <person name="Ro D.-K."/>
            <person name="Ness R.W."/>
            <person name="Phillips M.A."/>
        </authorList>
    </citation>
    <scope>NUCLEOTIDE SEQUENCE [LARGE SCALE GENOMIC DNA]</scope>
    <source>
        <strain evidence="1">SAF-2024a</strain>
        <tissue evidence="1">Leaf</tissue>
    </source>
</reference>
<protein>
    <submittedName>
        <fullName evidence="1">Uncharacterized protein</fullName>
    </submittedName>
</protein>